<dbReference type="PROSITE" id="PS50075">
    <property type="entry name" value="CARRIER"/>
    <property type="match status" value="1"/>
</dbReference>
<keyword evidence="4" id="KW-0597">Phosphoprotein</keyword>
<dbReference type="Gene3D" id="3.40.50.1820">
    <property type="entry name" value="alpha/beta hydrolase"/>
    <property type="match status" value="1"/>
</dbReference>
<dbReference type="InterPro" id="IPR023213">
    <property type="entry name" value="CAT-like_dom_sf"/>
</dbReference>
<dbReference type="InterPro" id="IPR044894">
    <property type="entry name" value="TubC_N_sf"/>
</dbReference>
<evidence type="ECO:0000313" key="11">
    <source>
        <dbReference type="Proteomes" id="UP001170624"/>
    </source>
</evidence>
<dbReference type="InterPro" id="IPR001031">
    <property type="entry name" value="Thioesterase"/>
</dbReference>
<evidence type="ECO:0000256" key="8">
    <source>
        <dbReference type="ARBA" id="ARBA00079103"/>
    </source>
</evidence>
<dbReference type="GO" id="GO:0031177">
    <property type="term" value="F:phosphopantetheine binding"/>
    <property type="evidence" value="ECO:0007669"/>
    <property type="project" value="TreeGrafter"/>
</dbReference>
<dbReference type="InterPro" id="IPR041464">
    <property type="entry name" value="TubC_N"/>
</dbReference>
<dbReference type="FunFam" id="1.10.1200.10:FF:000016">
    <property type="entry name" value="Non-ribosomal peptide synthase"/>
    <property type="match status" value="1"/>
</dbReference>
<dbReference type="Pfam" id="PF00550">
    <property type="entry name" value="PP-binding"/>
    <property type="match status" value="1"/>
</dbReference>
<dbReference type="InterPro" id="IPR001242">
    <property type="entry name" value="Condensation_dom"/>
</dbReference>
<evidence type="ECO:0000256" key="4">
    <source>
        <dbReference type="ARBA" id="ARBA00022553"/>
    </source>
</evidence>
<dbReference type="Gene3D" id="3.30.300.30">
    <property type="match status" value="1"/>
</dbReference>
<dbReference type="SUPFAM" id="SSF56801">
    <property type="entry name" value="Acetyl-CoA synthetase-like"/>
    <property type="match status" value="1"/>
</dbReference>
<dbReference type="InterPro" id="IPR029058">
    <property type="entry name" value="AB_hydrolase_fold"/>
</dbReference>
<dbReference type="GO" id="GO:0043041">
    <property type="term" value="P:amino acid activation for nonribosomal peptide biosynthetic process"/>
    <property type="evidence" value="ECO:0007669"/>
    <property type="project" value="TreeGrafter"/>
</dbReference>
<dbReference type="EMBL" id="JAUOPU010000030">
    <property type="protein sequence ID" value="MDO6544751.1"/>
    <property type="molecule type" value="Genomic_DNA"/>
</dbReference>
<dbReference type="Gene3D" id="1.10.1200.10">
    <property type="entry name" value="ACP-like"/>
    <property type="match status" value="1"/>
</dbReference>
<dbReference type="InterPro" id="IPR009081">
    <property type="entry name" value="PP-bd_ACP"/>
</dbReference>
<dbReference type="Pfam" id="PF18563">
    <property type="entry name" value="TubC_N"/>
    <property type="match status" value="1"/>
</dbReference>
<dbReference type="Gene3D" id="3.30.559.10">
    <property type="entry name" value="Chloramphenicol acetyltransferase-like domain"/>
    <property type="match status" value="1"/>
</dbReference>
<dbReference type="InterPro" id="IPR057737">
    <property type="entry name" value="Condensation_MtbB-like"/>
</dbReference>
<accession>A0AAW7YAK5</accession>
<dbReference type="SUPFAM" id="SSF53335">
    <property type="entry name" value="S-adenosyl-L-methionine-dependent methyltransferases"/>
    <property type="match status" value="1"/>
</dbReference>
<dbReference type="PROSITE" id="PS00012">
    <property type="entry name" value="PHOSPHOPANTETHEINE"/>
    <property type="match status" value="1"/>
</dbReference>
<evidence type="ECO:0000313" key="10">
    <source>
        <dbReference type="EMBL" id="MDO6544751.1"/>
    </source>
</evidence>
<dbReference type="InterPro" id="IPR000873">
    <property type="entry name" value="AMP-dep_synth/lig_dom"/>
</dbReference>
<protein>
    <recommendedName>
        <fullName evidence="8">L-cysteine--[L-cysteinyl-carrier protein] ligase</fullName>
        <ecNumber evidence="7">6.2.1.69</ecNumber>
    </recommendedName>
    <alternativeName>
        <fullName evidence="8">L-cysteine--[L-cysteinyl-carrier protein] ligase</fullName>
    </alternativeName>
</protein>
<dbReference type="Proteomes" id="UP001170624">
    <property type="component" value="Unassembled WGS sequence"/>
</dbReference>
<sequence length="1833" mass="205698">MTQGTTLMSSLTLLQQLETQKAEFWLEGEALKFRAPQGVMTKEVVEQLKVVKYELIELLKERELGTVLCPSEEGKHEPFPVNDVQAAYLIGRQNVFEFGGTGCHGYFEIEFEQLDIAKLSNAWNLLIERHDMLRAVVFSNGTQQILPQVPKFEINFASQPNSRMERRDAMSHRVYDTETWPLFDLQVTESNSHAYLHFSIDLLIADFMSIQVILSELIHLYHNPEMQLEPLSLSFKDVMVFEKRQKLTGKYSQARQYWQERVTNLPMAPALPLLDKGDGCCKGEISEKPHFTRYETALSPQLWGVLEKQCNNQGVSPSSLLLTVFSEVLAKWSKSKHFCLNMTVMNREPLHADLLKMVGDFTSVNLLEVDLTATRSLIEQVKEQQNQLWQDLEYKAFSGVEVMRELARQRGTEYARMPIVFTSALVGGNREQVFETKSQYQMEMDVVYGISQTPQVWIDCQIMNRDHYLFINWDVLDGVFPESIIEAMFTCYEESIKQVLAGGLESWDQPLAIALPAKQQQVRSRVNNTAASISDKFLHQLVIEQAELTPESPAVIFADQTLTYQQLVSQARVLATKLPQGSRIAIAIDKSTTQIVSTLAVLIADGVYLPLDVSQPVPRMSQILSDAKVKLVLTQSDELVRALKEEGIEAVNITNIDHKQFVIDVKAEQEMSPQRLAYIIYTSGSTGKPKGVMISHQAAVNTVLDINERFNVTAEDMVFGLAKLSFDLSVYDIFGTLACGATLVLPNEDDLQNPAQWVRAIEKHNVSIWNSVPAQMTMLTRYLSDESLSELMSVKCVMMSGDWIPVSLPKRISVLMPLAKIYSLGGATEAAIWSIYFPIEPESDYLNSIPYGRPLSNQQFSVIDAYGMPCPDWVSGELCIGGTGVSLGYWQDEEKTVAHFFVDKVTGIRWYRTGDRGFYRDDGVLVFVGRDDNQVKIRGYRVELGEIESALERQSPIAQAVLLARGDKHNHYLQAYVEPASHQDKAISASFNHQFAETESDLILMADSIRQAMPEKSVKDFVYYLDRVALLHMVQALQSSGGLQYGQHKTLEKIIDDGKYAPRHKQLLSRWLKALTENGLASSKGQHYCLTQHIEKEAISSCWQACYQALECLDGDKGLVDYLERSSQCLPELLQDKADPLDLLFPDGKLDVATAAYQNNLISKMMNKMLIAAALSKVNHLMGKEKPIRVLEIGAGVGGTSNELIPALLGNNIEYTFTDVSPFFLNEAKQRYQGYDFIDYRLYDFNLSALEQGLDCGQYDLVVSSNVLHNAVVAREGLNHLRELLKPGGWLLVIEATRDNYQLMTSMEFKHGLTAHNDERVALNSPFMPQDRWLKAMEDVGAEQLYAFPNSDDPLYQLGQSFILAQFNGYKSECDKASILCQLAADLPSYMMPGQLAILDRLPLTNNGKVARQALSEIVCLQDTDHTTEVTELDELETILLSSCRDVIGNPNMGVYDDFFSAGGDSLLITQWVSRIRQDLGEASVPWEGTLRQVLQTPTIKDLAVFLRQQSTLQVQDTARSLDVVGLQCLKEGEGEPIIIIHDGGGTVMPCLALVEHLAGPVFGVSIQNKEEYLTIPSETLIVELAGQYKSLVAEAFELEQCHVFGFCMGGLIAFELARQAMESGAPLASLTIASSYQIPYTVNDPMVTDVALVKELGLSNPWSQLDLQELEQTYLALLATKPNQIDIADIVSTANKLGFDELANVYASYAEASESERMVQFQKMIDAQSESSFSRAWYISQLYPVFHHSLQAVTHYQPSFYSGDLTFACQLEATYLLPTLKADMHDFWQQYCIGEVQSLALDGDHFTCMLSAQVQPLAMHLNNIVKRGNRHD</sequence>
<dbReference type="NCBIfam" id="TIGR01733">
    <property type="entry name" value="AA-adenyl-dom"/>
    <property type="match status" value="1"/>
</dbReference>
<evidence type="ECO:0000256" key="1">
    <source>
        <dbReference type="ARBA" id="ARBA00001957"/>
    </source>
</evidence>
<dbReference type="InterPro" id="IPR013217">
    <property type="entry name" value="Methyltransf_12"/>
</dbReference>
<dbReference type="FunFam" id="3.30.559.10:FF:000023">
    <property type="entry name" value="Non-ribosomal peptide synthetase"/>
    <property type="match status" value="1"/>
</dbReference>
<dbReference type="RefSeq" id="WP_303501147.1">
    <property type="nucleotide sequence ID" value="NZ_JAUOPU010000030.1"/>
</dbReference>
<dbReference type="SUPFAM" id="SSF52777">
    <property type="entry name" value="CoA-dependent acyltransferases"/>
    <property type="match status" value="2"/>
</dbReference>
<organism evidence="10 11">
    <name type="scientific">Photobacterium sanguinicancri</name>
    <dbReference type="NCBI Taxonomy" id="875932"/>
    <lineage>
        <taxon>Bacteria</taxon>
        <taxon>Pseudomonadati</taxon>
        <taxon>Pseudomonadota</taxon>
        <taxon>Gammaproteobacteria</taxon>
        <taxon>Vibrionales</taxon>
        <taxon>Vibrionaceae</taxon>
        <taxon>Photobacterium</taxon>
    </lineage>
</organism>
<dbReference type="EC" id="6.2.1.69" evidence="7"/>
<evidence type="ECO:0000259" key="9">
    <source>
        <dbReference type="PROSITE" id="PS50075"/>
    </source>
</evidence>
<comment type="pathway">
    <text evidence="2">Siderophore biosynthesis.</text>
</comment>
<dbReference type="FunFam" id="3.40.50.12780:FF:000012">
    <property type="entry name" value="Non-ribosomal peptide synthetase"/>
    <property type="match status" value="1"/>
</dbReference>
<gene>
    <name evidence="10" type="ORF">Q4568_19625</name>
</gene>
<dbReference type="SUPFAM" id="SSF53474">
    <property type="entry name" value="alpha/beta-Hydrolases"/>
    <property type="match status" value="1"/>
</dbReference>
<dbReference type="Gene3D" id="1.10.10.1830">
    <property type="entry name" value="Non-ribosomal peptide synthase, adenylation domain"/>
    <property type="match status" value="1"/>
</dbReference>
<dbReference type="InterPro" id="IPR010071">
    <property type="entry name" value="AA_adenyl_dom"/>
</dbReference>
<evidence type="ECO:0000256" key="7">
    <source>
        <dbReference type="ARBA" id="ARBA00066651"/>
    </source>
</evidence>
<dbReference type="InterPro" id="IPR042099">
    <property type="entry name" value="ANL_N_sf"/>
</dbReference>
<dbReference type="GO" id="GO:0005737">
    <property type="term" value="C:cytoplasm"/>
    <property type="evidence" value="ECO:0007669"/>
    <property type="project" value="TreeGrafter"/>
</dbReference>
<name>A0AAW7YAK5_9GAMM</name>
<dbReference type="InterPro" id="IPR020845">
    <property type="entry name" value="AMP-binding_CS"/>
</dbReference>
<dbReference type="CDD" id="cd19535">
    <property type="entry name" value="Cyc_NRPS"/>
    <property type="match status" value="1"/>
</dbReference>
<dbReference type="GO" id="GO:0016874">
    <property type="term" value="F:ligase activity"/>
    <property type="evidence" value="ECO:0007669"/>
    <property type="project" value="UniProtKB-KW"/>
</dbReference>
<dbReference type="GO" id="GO:0009403">
    <property type="term" value="P:toxin biosynthetic process"/>
    <property type="evidence" value="ECO:0007669"/>
    <property type="project" value="UniProtKB-ARBA"/>
</dbReference>
<proteinExistence type="predicted"/>
<comment type="cofactor">
    <cofactor evidence="1">
        <name>pantetheine 4'-phosphate</name>
        <dbReference type="ChEBI" id="CHEBI:47942"/>
    </cofactor>
</comment>
<keyword evidence="3" id="KW-0596">Phosphopantetheine</keyword>
<dbReference type="InterPro" id="IPR006162">
    <property type="entry name" value="Ppantetheine_attach_site"/>
</dbReference>
<dbReference type="InterPro" id="IPR029063">
    <property type="entry name" value="SAM-dependent_MTases_sf"/>
</dbReference>
<dbReference type="Gene3D" id="3.30.559.30">
    <property type="entry name" value="Nonribosomal peptide synthetase, condensation domain"/>
    <property type="match status" value="1"/>
</dbReference>
<dbReference type="FunFam" id="3.30.559.30:FF:000006">
    <property type="entry name" value="Yersiniabactin polyketide/non-ribosomal peptide synthetase"/>
    <property type="match status" value="1"/>
</dbReference>
<feature type="domain" description="Carrier" evidence="9">
    <location>
        <begin position="1431"/>
        <end position="1511"/>
    </location>
</feature>
<evidence type="ECO:0000256" key="6">
    <source>
        <dbReference type="ARBA" id="ARBA00052643"/>
    </source>
</evidence>
<evidence type="ECO:0000256" key="3">
    <source>
        <dbReference type="ARBA" id="ARBA00022450"/>
    </source>
</evidence>
<dbReference type="CDD" id="cd02440">
    <property type="entry name" value="AdoMet_MTases"/>
    <property type="match status" value="1"/>
</dbReference>
<dbReference type="GO" id="GO:0072330">
    <property type="term" value="P:monocarboxylic acid biosynthetic process"/>
    <property type="evidence" value="ECO:0007669"/>
    <property type="project" value="UniProtKB-ARBA"/>
</dbReference>
<dbReference type="Pfam" id="PF00975">
    <property type="entry name" value="Thioesterase"/>
    <property type="match status" value="1"/>
</dbReference>
<dbReference type="Gene3D" id="3.40.50.12780">
    <property type="entry name" value="N-terminal domain of ligase-like"/>
    <property type="match status" value="1"/>
</dbReference>
<dbReference type="PANTHER" id="PTHR45527:SF10">
    <property type="entry name" value="PYOCHELIN SYNTHASE PCHF"/>
    <property type="match status" value="1"/>
</dbReference>
<dbReference type="SUPFAM" id="SSF47336">
    <property type="entry name" value="ACP-like"/>
    <property type="match status" value="1"/>
</dbReference>
<dbReference type="PANTHER" id="PTHR45527">
    <property type="entry name" value="NONRIBOSOMAL PEPTIDE SYNTHETASE"/>
    <property type="match status" value="1"/>
</dbReference>
<dbReference type="Pfam" id="PF00668">
    <property type="entry name" value="Condensation"/>
    <property type="match status" value="1"/>
</dbReference>
<keyword evidence="5" id="KW-0436">Ligase</keyword>
<reference evidence="10" key="1">
    <citation type="submission" date="2023-07" db="EMBL/GenBank/DDBJ databases">
        <title>Genome content predicts the carbon catabolic preferences of heterotrophic bacteria.</title>
        <authorList>
            <person name="Gralka M."/>
        </authorList>
    </citation>
    <scope>NUCLEOTIDE SEQUENCE</scope>
    <source>
        <strain evidence="10">G2M05</strain>
    </source>
</reference>
<dbReference type="Pfam" id="PF08242">
    <property type="entry name" value="Methyltransf_12"/>
    <property type="match status" value="1"/>
</dbReference>
<dbReference type="InterPro" id="IPR036736">
    <property type="entry name" value="ACP-like_sf"/>
</dbReference>
<comment type="caution">
    <text evidence="10">The sequence shown here is derived from an EMBL/GenBank/DDBJ whole genome shotgun (WGS) entry which is preliminary data.</text>
</comment>
<evidence type="ECO:0000256" key="2">
    <source>
        <dbReference type="ARBA" id="ARBA00004924"/>
    </source>
</evidence>
<dbReference type="InterPro" id="IPR045851">
    <property type="entry name" value="AMP-bd_C_sf"/>
</dbReference>
<evidence type="ECO:0000256" key="5">
    <source>
        <dbReference type="ARBA" id="ARBA00022598"/>
    </source>
</evidence>
<dbReference type="Gene3D" id="3.40.50.150">
    <property type="entry name" value="Vaccinia Virus protein VP39"/>
    <property type="match status" value="1"/>
</dbReference>
<dbReference type="PROSITE" id="PS00455">
    <property type="entry name" value="AMP_BINDING"/>
    <property type="match status" value="1"/>
</dbReference>
<comment type="catalytic activity">
    <reaction evidence="6">
        <text>holo-[peptidyl-carrier protein] + L-cysteine + ATP = L-cysteinyl-[peptidyl-carrier protein] + AMP + diphosphate</text>
        <dbReference type="Rhea" id="RHEA:61680"/>
        <dbReference type="Rhea" id="RHEA-COMP:11480"/>
        <dbReference type="Rhea" id="RHEA-COMP:15906"/>
        <dbReference type="ChEBI" id="CHEBI:30616"/>
        <dbReference type="ChEBI" id="CHEBI:33019"/>
        <dbReference type="ChEBI" id="CHEBI:35235"/>
        <dbReference type="ChEBI" id="CHEBI:64479"/>
        <dbReference type="ChEBI" id="CHEBI:144926"/>
        <dbReference type="ChEBI" id="CHEBI:456215"/>
        <dbReference type="EC" id="6.2.1.69"/>
    </reaction>
    <physiologicalReaction direction="left-to-right" evidence="6">
        <dbReference type="Rhea" id="RHEA:61681"/>
    </physiologicalReaction>
</comment>
<dbReference type="Pfam" id="PF00501">
    <property type="entry name" value="AMP-binding"/>
    <property type="match status" value="1"/>
</dbReference>